<dbReference type="EMBL" id="CP039396">
    <property type="protein sequence ID" value="QCD43433.1"/>
    <property type="molecule type" value="Genomic_DNA"/>
</dbReference>
<evidence type="ECO:0000313" key="4">
    <source>
        <dbReference type="EMBL" id="QCD41392.1"/>
    </source>
</evidence>
<evidence type="ECO:0000313" key="21">
    <source>
        <dbReference type="EMBL" id="QCD43092.1"/>
    </source>
</evidence>
<dbReference type="KEGG" id="ddb:E7747_11810"/>
<sequence length="118" mass="14079">MWSLEADMRLWVCRQPVSMRYGIRGLAQMVWSWKGHSPASGDVYVFFSKDRKTMKALKWDGDGFLMYTKRLSRGRFREVLKKGDDGVRRLQWDDFYMLMRGLTPVKVMVENRFRMAVK</sequence>
<evidence type="ECO:0000313" key="25">
    <source>
        <dbReference type="EMBL" id="QCD43429.1"/>
    </source>
</evidence>
<dbReference type="EMBL" id="CP039396">
    <property type="protein sequence ID" value="QCD41385.1"/>
    <property type="molecule type" value="Genomic_DNA"/>
</dbReference>
<dbReference type="EMBL" id="CP039396">
    <property type="protein sequence ID" value="QCD42605.1"/>
    <property type="molecule type" value="Genomic_DNA"/>
</dbReference>
<evidence type="ECO:0000313" key="6">
    <source>
        <dbReference type="EMBL" id="QCD41854.1"/>
    </source>
</evidence>
<dbReference type="EMBL" id="CP039396">
    <property type="protein sequence ID" value="QCD42107.1"/>
    <property type="molecule type" value="Genomic_DNA"/>
</dbReference>
<evidence type="ECO:0000313" key="26">
    <source>
        <dbReference type="EMBL" id="QCD43433.1"/>
    </source>
</evidence>
<evidence type="ECO:0000313" key="16">
    <source>
        <dbReference type="EMBL" id="QCD42889.1"/>
    </source>
</evidence>
<evidence type="ECO:0000313" key="11">
    <source>
        <dbReference type="EMBL" id="QCD42465.1"/>
    </source>
</evidence>
<dbReference type="KEGG" id="ddb:E7747_09220"/>
<dbReference type="KEGG" id="ddb:E7747_15590"/>
<evidence type="ECO:0000313" key="14">
    <source>
        <dbReference type="EMBL" id="QCD42875.1"/>
    </source>
</evidence>
<evidence type="ECO:0000313" key="12">
    <source>
        <dbReference type="EMBL" id="QCD42605.1"/>
    </source>
</evidence>
<dbReference type="EMBL" id="CP039396">
    <property type="protein sequence ID" value="QCD42457.1"/>
    <property type="molecule type" value="Genomic_DNA"/>
</dbReference>
<evidence type="ECO:0000313" key="17">
    <source>
        <dbReference type="EMBL" id="QCD42904.1"/>
    </source>
</evidence>
<dbReference type="Proteomes" id="UP000297149">
    <property type="component" value="Chromosome"/>
</dbReference>
<evidence type="ECO:0000313" key="15">
    <source>
        <dbReference type="EMBL" id="QCD42879.1"/>
    </source>
</evidence>
<dbReference type="EMBL" id="CP039396">
    <property type="protein sequence ID" value="QCD43216.1"/>
    <property type="molecule type" value="Genomic_DNA"/>
</dbReference>
<reference evidence="7" key="2">
    <citation type="journal article" date="2020" name="Int. J. Syst. Evol. Microbiol.">
        <title>Cultivation and description of Duncaniella dubosii sp. nov., Duncaniella freteri sp. nov. and emended description of the species Duncaniella muris.</title>
        <authorList>
            <person name="Miyake S."/>
            <person name="Ding Y."/>
            <person name="Soh M."/>
            <person name="Low A."/>
            <person name="Seedorf H."/>
        </authorList>
    </citation>
    <scope>NUCLEOTIDE SEQUENCE</scope>
    <source>
        <strain evidence="7">H5</strain>
    </source>
</reference>
<evidence type="ECO:0000313" key="5">
    <source>
        <dbReference type="EMBL" id="QCD41404.1"/>
    </source>
</evidence>
<dbReference type="EMBL" id="CP039396">
    <property type="protein sequence ID" value="QCD41854.1"/>
    <property type="molecule type" value="Genomic_DNA"/>
</dbReference>
<dbReference type="EMBL" id="CP039396">
    <property type="protein sequence ID" value="QCD42461.1"/>
    <property type="molecule type" value="Genomic_DNA"/>
</dbReference>
<dbReference type="EMBL" id="CP039396">
    <property type="protein sequence ID" value="QCD42879.1"/>
    <property type="molecule type" value="Genomic_DNA"/>
</dbReference>
<dbReference type="EMBL" id="CP039396">
    <property type="protein sequence ID" value="QCD42446.1"/>
    <property type="molecule type" value="Genomic_DNA"/>
</dbReference>
<dbReference type="KEGG" id="ddb:E7747_10235"/>
<dbReference type="EMBL" id="CP039396">
    <property type="protein sequence ID" value="QCD42889.1"/>
    <property type="molecule type" value="Genomic_DNA"/>
</dbReference>
<dbReference type="KEGG" id="ddb:E7747_12010"/>
<dbReference type="EMBL" id="CP039396">
    <property type="protein sequence ID" value="QCD41305.1"/>
    <property type="molecule type" value="Genomic_DNA"/>
</dbReference>
<reference evidence="30" key="1">
    <citation type="submission" date="2019-02" db="EMBL/GenBank/DDBJ databases">
        <title>Isolation and identification of novel species under the genus Muribaculum.</title>
        <authorList>
            <person name="Miyake S."/>
            <person name="Ding Y."/>
            <person name="Low A."/>
            <person name="Soh M."/>
            <person name="Seedorf H."/>
        </authorList>
    </citation>
    <scope>NUCLEOTIDE SEQUENCE [LARGE SCALE GENOMIC DNA]</scope>
    <source>
        <strain evidence="30">H5</strain>
    </source>
</reference>
<accession>A0A4P7W2M1</accession>
<dbReference type="AlphaFoldDB" id="A0A4P7W2M1"/>
<dbReference type="EMBL" id="CP039396">
    <property type="protein sequence ID" value="QCD42465.1"/>
    <property type="molecule type" value="Genomic_DNA"/>
</dbReference>
<dbReference type="EMBL" id="CP039396">
    <property type="protein sequence ID" value="QCD41392.1"/>
    <property type="molecule type" value="Genomic_DNA"/>
</dbReference>
<dbReference type="KEGG" id="ddb:E7747_10130"/>
<evidence type="ECO:0000313" key="30">
    <source>
        <dbReference type="Proteomes" id="UP000297149"/>
    </source>
</evidence>
<dbReference type="KEGG" id="ddb:E7747_03105"/>
<evidence type="ECO:0000313" key="29">
    <source>
        <dbReference type="EMBL" id="QCD43550.1"/>
    </source>
</evidence>
<dbReference type="KEGG" id="ddb:E7747_11780"/>
<dbReference type="PANTHER" id="PTHR36455:SF1">
    <property type="entry name" value="BLR8292 PROTEIN"/>
    <property type="match status" value="1"/>
</dbReference>
<keyword evidence="30" id="KW-1185">Reference proteome</keyword>
<dbReference type="EMBL" id="CP039396">
    <property type="protein sequence ID" value="QCD43550.1"/>
    <property type="molecule type" value="Genomic_DNA"/>
</dbReference>
<dbReference type="EMBL" id="CP039396">
    <property type="protein sequence ID" value="QCD42625.1"/>
    <property type="molecule type" value="Genomic_DNA"/>
</dbReference>
<evidence type="ECO:0000313" key="23">
    <source>
        <dbReference type="EMBL" id="QCD43216.1"/>
    </source>
</evidence>
<evidence type="ECO:0000313" key="18">
    <source>
        <dbReference type="EMBL" id="QCD42910.1"/>
    </source>
</evidence>
<dbReference type="EMBL" id="CP039396">
    <property type="protein sequence ID" value="QCD43429.1"/>
    <property type="molecule type" value="Genomic_DNA"/>
</dbReference>
<dbReference type="KEGG" id="ddb:E7747_05870"/>
<dbReference type="KEGG" id="ddb:E7747_14905"/>
<evidence type="ECO:0000313" key="28">
    <source>
        <dbReference type="EMBL" id="QCD43529.1"/>
    </source>
</evidence>
<dbReference type="KEGG" id="ddb:E7747_14970"/>
<evidence type="ECO:0000313" key="24">
    <source>
        <dbReference type="EMBL" id="QCD43417.1"/>
    </source>
</evidence>
<dbReference type="EMBL" id="CP039396">
    <property type="protein sequence ID" value="QCD40936.1"/>
    <property type="molecule type" value="Genomic_DNA"/>
</dbReference>
<evidence type="ECO:0000313" key="9">
    <source>
        <dbReference type="EMBL" id="QCD42457.1"/>
    </source>
</evidence>
<dbReference type="KEGG" id="ddb:E7747_11625"/>
<evidence type="ECO:0000313" key="3">
    <source>
        <dbReference type="EMBL" id="QCD41385.1"/>
    </source>
</evidence>
<dbReference type="KEGG" id="ddb:E7747_11705"/>
<dbReference type="EMBL" id="CP039396">
    <property type="protein sequence ID" value="QCD43096.1"/>
    <property type="molecule type" value="Genomic_DNA"/>
</dbReference>
<dbReference type="KEGG" id="ddb:E7747_13560"/>
<dbReference type="KEGG" id="ddb:E7747_03140"/>
<dbReference type="EMBL" id="CP039396">
    <property type="protein sequence ID" value="QCD43417.1"/>
    <property type="molecule type" value="Genomic_DNA"/>
</dbReference>
<dbReference type="KEGG" id="ddb:E7747_09290"/>
<dbReference type="EMBL" id="CP039396">
    <property type="protein sequence ID" value="QCD42875.1"/>
    <property type="molecule type" value="Genomic_DNA"/>
</dbReference>
<dbReference type="NCBIfam" id="NF033819">
    <property type="entry name" value="IS66_TnpB"/>
    <property type="match status" value="1"/>
</dbReference>
<dbReference type="EMBL" id="CP039396">
    <property type="protein sequence ID" value="QCD43529.1"/>
    <property type="molecule type" value="Genomic_DNA"/>
</dbReference>
<dbReference type="KEGG" id="ddb:E7747_07365"/>
<dbReference type="KEGG" id="ddb:E7747_12910"/>
<evidence type="ECO:0000313" key="7">
    <source>
        <dbReference type="EMBL" id="QCD42107.1"/>
    </source>
</evidence>
<gene>
    <name evidence="7" type="primary">tnpB</name>
    <name evidence="1" type="ORF">E7747_00610</name>
    <name evidence="2" type="ORF">E7747_02670</name>
    <name evidence="3" type="ORF">E7747_03105</name>
    <name evidence="4" type="ORF">E7747_03140</name>
    <name evidence="5" type="ORF">E7747_03205</name>
    <name evidence="6" type="ORF">E7747_05870</name>
    <name evidence="7" type="ORF">E7747_07365</name>
    <name evidence="8" type="ORF">E7747_09220</name>
    <name evidence="9" type="ORF">E7747_09290</name>
    <name evidence="10" type="ORF">E7747_09310</name>
    <name evidence="11" type="ORF">E7747_09340</name>
    <name evidence="12" type="ORF">E7747_10130</name>
    <name evidence="13" type="ORF">E7747_10235</name>
    <name evidence="14" type="ORF">E7747_11625</name>
    <name evidence="15" type="ORF">E7747_11650</name>
    <name evidence="16" type="ORF">E7747_11705</name>
    <name evidence="17" type="ORF">E7747_11780</name>
    <name evidence="18" type="ORF">E7747_11810</name>
    <name evidence="19" type="ORF">E7747_12010</name>
    <name evidence="20" type="ORF">E7747_12050</name>
    <name evidence="21" type="ORF">E7747_12880</name>
    <name evidence="22" type="ORF">E7747_12910</name>
    <name evidence="23" type="ORF">E7747_13560</name>
    <name evidence="24" type="ORF">E7747_14810</name>
    <name evidence="25" type="ORF">E7747_14875</name>
    <name evidence="26" type="ORF">E7747_14905</name>
    <name evidence="27" type="ORF">E7747_14970</name>
    <name evidence="28" type="ORF">E7747_15465</name>
    <name evidence="29" type="ORF">E7747_15590</name>
</gene>
<evidence type="ECO:0000313" key="19">
    <source>
        <dbReference type="EMBL" id="QCD42945.1"/>
    </source>
</evidence>
<dbReference type="KEGG" id="ddb:E7747_03205"/>
<dbReference type="EMBL" id="CP039396">
    <property type="protein sequence ID" value="QCD43092.1"/>
    <property type="molecule type" value="Genomic_DNA"/>
</dbReference>
<evidence type="ECO:0000313" key="8">
    <source>
        <dbReference type="EMBL" id="QCD42446.1"/>
    </source>
</evidence>
<dbReference type="EMBL" id="CP039396">
    <property type="protein sequence ID" value="QCD42945.1"/>
    <property type="molecule type" value="Genomic_DNA"/>
</dbReference>
<evidence type="ECO:0000313" key="22">
    <source>
        <dbReference type="EMBL" id="QCD43096.1"/>
    </source>
</evidence>
<dbReference type="EMBL" id="CP039396">
    <property type="protein sequence ID" value="QCD43444.1"/>
    <property type="molecule type" value="Genomic_DNA"/>
</dbReference>
<dbReference type="RefSeq" id="WP_136413421.1">
    <property type="nucleotide sequence ID" value="NZ_CP039396.1"/>
</dbReference>
<dbReference type="InterPro" id="IPR008878">
    <property type="entry name" value="Transposase_IS66_Orf2"/>
</dbReference>
<dbReference type="KEGG" id="ddb:E7747_12050"/>
<dbReference type="KEGG" id="ddb:E7747_15465"/>
<dbReference type="KEGG" id="ddb:E7747_02670"/>
<protein>
    <submittedName>
        <fullName evidence="7">IS66 family insertion sequence element accessory protein TnpB</fullName>
    </submittedName>
</protein>
<proteinExistence type="predicted"/>
<dbReference type="KEGG" id="ddb:E7747_14875"/>
<dbReference type="EMBL" id="CP039396">
    <property type="protein sequence ID" value="QCD41404.1"/>
    <property type="molecule type" value="Genomic_DNA"/>
</dbReference>
<evidence type="ECO:0000313" key="1">
    <source>
        <dbReference type="EMBL" id="QCD40936.1"/>
    </source>
</evidence>
<dbReference type="KEGG" id="ddb:E7747_14810"/>
<evidence type="ECO:0000313" key="13">
    <source>
        <dbReference type="EMBL" id="QCD42625.1"/>
    </source>
</evidence>
<dbReference type="EMBL" id="CP039396">
    <property type="protein sequence ID" value="QCD42910.1"/>
    <property type="molecule type" value="Genomic_DNA"/>
</dbReference>
<evidence type="ECO:0000313" key="27">
    <source>
        <dbReference type="EMBL" id="QCD43444.1"/>
    </source>
</evidence>
<evidence type="ECO:0000313" key="20">
    <source>
        <dbReference type="EMBL" id="QCD42950.1"/>
    </source>
</evidence>
<evidence type="ECO:0000313" key="2">
    <source>
        <dbReference type="EMBL" id="QCD41305.1"/>
    </source>
</evidence>
<dbReference type="EMBL" id="CP039396">
    <property type="protein sequence ID" value="QCD42950.1"/>
    <property type="molecule type" value="Genomic_DNA"/>
</dbReference>
<dbReference type="EMBL" id="CP039396">
    <property type="protein sequence ID" value="QCD42904.1"/>
    <property type="molecule type" value="Genomic_DNA"/>
</dbReference>
<dbReference type="Pfam" id="PF05717">
    <property type="entry name" value="TnpB_IS66"/>
    <property type="match status" value="1"/>
</dbReference>
<evidence type="ECO:0000313" key="10">
    <source>
        <dbReference type="EMBL" id="QCD42461.1"/>
    </source>
</evidence>
<dbReference type="KEGG" id="ddb:E7747_11650"/>
<dbReference type="KEGG" id="ddb:E7747_09310"/>
<dbReference type="PANTHER" id="PTHR36455">
    <property type="match status" value="1"/>
</dbReference>
<name>A0A4P7W2M1_9BACT</name>
<organism evidence="7 30">
    <name type="scientific">Duncaniella dubosii</name>
    <dbReference type="NCBI Taxonomy" id="2518971"/>
    <lineage>
        <taxon>Bacteria</taxon>
        <taxon>Pseudomonadati</taxon>
        <taxon>Bacteroidota</taxon>
        <taxon>Bacteroidia</taxon>
        <taxon>Bacteroidales</taxon>
        <taxon>Muribaculaceae</taxon>
        <taxon>Duncaniella</taxon>
    </lineage>
</organism>
<dbReference type="KEGG" id="ddb:E7747_00610"/>
<dbReference type="KEGG" id="ddb:E7747_12880"/>
<dbReference type="KEGG" id="ddb:E7747_09340"/>